<dbReference type="EMBL" id="JBJQOH010000001">
    <property type="protein sequence ID" value="KAL3700187.1"/>
    <property type="molecule type" value="Genomic_DNA"/>
</dbReference>
<evidence type="ECO:0000313" key="1">
    <source>
        <dbReference type="EMBL" id="KAL3700187.1"/>
    </source>
</evidence>
<dbReference type="AlphaFoldDB" id="A0ABD3I962"/>
<reference evidence="1 2" key="1">
    <citation type="submission" date="2024-09" db="EMBL/GenBank/DDBJ databases">
        <title>Chromosome-scale assembly of Riccia sorocarpa.</title>
        <authorList>
            <person name="Paukszto L."/>
        </authorList>
    </citation>
    <scope>NUCLEOTIDE SEQUENCE [LARGE SCALE GENOMIC DNA]</scope>
    <source>
        <strain evidence="1">LP-2024</strain>
        <tissue evidence="1">Aerial parts of the thallus</tissue>
    </source>
</reference>
<sequence>MAVKTTRLGFEDLIADTKTKNTIPNVWFVTLNLKDAALLLWREMKTDHASLGILLTKISNNPTKPEVLTMKPEGGFTRYDLNPKYCDRQLSKLALGGFSDEREELAVFPLILLQISLCNESHQISTYLQIVAIKRALNAGVFGVLPEAVVYYLPHPEVATKVPAPTAAVVETDDDEDELEEDIC</sequence>
<accession>A0ABD3I962</accession>
<comment type="caution">
    <text evidence="1">The sequence shown here is derived from an EMBL/GenBank/DDBJ whole genome shotgun (WGS) entry which is preliminary data.</text>
</comment>
<gene>
    <name evidence="1" type="ORF">R1sor_018209</name>
</gene>
<dbReference type="Proteomes" id="UP001633002">
    <property type="component" value="Unassembled WGS sequence"/>
</dbReference>
<proteinExistence type="predicted"/>
<evidence type="ECO:0000313" key="2">
    <source>
        <dbReference type="Proteomes" id="UP001633002"/>
    </source>
</evidence>
<protein>
    <submittedName>
        <fullName evidence="1">Uncharacterized protein</fullName>
    </submittedName>
</protein>
<keyword evidence="2" id="KW-1185">Reference proteome</keyword>
<organism evidence="1 2">
    <name type="scientific">Riccia sorocarpa</name>
    <dbReference type="NCBI Taxonomy" id="122646"/>
    <lineage>
        <taxon>Eukaryota</taxon>
        <taxon>Viridiplantae</taxon>
        <taxon>Streptophyta</taxon>
        <taxon>Embryophyta</taxon>
        <taxon>Marchantiophyta</taxon>
        <taxon>Marchantiopsida</taxon>
        <taxon>Marchantiidae</taxon>
        <taxon>Marchantiales</taxon>
        <taxon>Ricciaceae</taxon>
        <taxon>Riccia</taxon>
    </lineage>
</organism>
<name>A0ABD3I962_9MARC</name>